<dbReference type="KEGG" id="izh:FEM41_19865"/>
<evidence type="ECO:0000313" key="3">
    <source>
        <dbReference type="Proteomes" id="UP000302163"/>
    </source>
</evidence>
<sequence>MGSKNGETRQCANTNRASIENNRIGNIDMNSVQNNELTFHNTTFSHMEMAGQVWLTAIEIGKALGYADEKAVQRIYSRHADEFTDKMTGVVKVTTPRGMQESRVFSLRGAHLIAMFSRTPIAKEFRRWVLDILDREVAQGNAHPAFDFDRAAYNARAISMNIKVIKEIWRGGLEEALRLIDYRHGGDISERLADLSFFTAPLEESLSKHEKKGRIH</sequence>
<keyword evidence="3" id="KW-1185">Reference proteome</keyword>
<dbReference type="InterPro" id="IPR003497">
    <property type="entry name" value="BRO_N_domain"/>
</dbReference>
<organism evidence="2 3">
    <name type="scientific">Jejubacter calystegiae</name>
    <dbReference type="NCBI Taxonomy" id="2579935"/>
    <lineage>
        <taxon>Bacteria</taxon>
        <taxon>Pseudomonadati</taxon>
        <taxon>Pseudomonadota</taxon>
        <taxon>Gammaproteobacteria</taxon>
        <taxon>Enterobacterales</taxon>
        <taxon>Enterobacteriaceae</taxon>
        <taxon>Jejubacter</taxon>
    </lineage>
</organism>
<reference evidence="2 3" key="1">
    <citation type="submission" date="2019-05" db="EMBL/GenBank/DDBJ databases">
        <title>Complete genome sequence of Izhakiella calystegiae KSNA2, an endophyte isolated from beach morning glory (Calystegia soldanella).</title>
        <authorList>
            <person name="Jiang L."/>
            <person name="Jeong J.C."/>
            <person name="Kim C.Y."/>
            <person name="Kim D.H."/>
            <person name="Kim S.W."/>
            <person name="Lee j."/>
        </authorList>
    </citation>
    <scope>NUCLEOTIDE SEQUENCE [LARGE SCALE GENOMIC DNA]</scope>
    <source>
        <strain evidence="2 3">KSNA2</strain>
    </source>
</reference>
<dbReference type="PROSITE" id="PS51750">
    <property type="entry name" value="BRO_N"/>
    <property type="match status" value="1"/>
</dbReference>
<evidence type="ECO:0000313" key="2">
    <source>
        <dbReference type="EMBL" id="QCT21746.1"/>
    </source>
</evidence>
<dbReference type="Pfam" id="PF02498">
    <property type="entry name" value="Bro-N"/>
    <property type="match status" value="1"/>
</dbReference>
<dbReference type="SMART" id="SM01040">
    <property type="entry name" value="Bro-N"/>
    <property type="match status" value="1"/>
</dbReference>
<accession>A0A4P8YNP1</accession>
<protein>
    <submittedName>
        <fullName evidence="2">Bro-N domain-containing protein</fullName>
    </submittedName>
</protein>
<dbReference type="Proteomes" id="UP000302163">
    <property type="component" value="Chromosome"/>
</dbReference>
<dbReference type="OrthoDB" id="5574448at2"/>
<feature type="domain" description="Bro-N" evidence="1">
    <location>
        <begin position="29"/>
        <end position="140"/>
    </location>
</feature>
<gene>
    <name evidence="2" type="ORF">FEM41_19865</name>
</gene>
<dbReference type="AlphaFoldDB" id="A0A4P8YNP1"/>
<dbReference type="RefSeq" id="WP_138097902.1">
    <property type="nucleotide sequence ID" value="NZ_CP040428.1"/>
</dbReference>
<dbReference type="EMBL" id="CP040428">
    <property type="protein sequence ID" value="QCT21746.1"/>
    <property type="molecule type" value="Genomic_DNA"/>
</dbReference>
<name>A0A4P8YNP1_9ENTR</name>
<proteinExistence type="predicted"/>
<evidence type="ECO:0000259" key="1">
    <source>
        <dbReference type="PROSITE" id="PS51750"/>
    </source>
</evidence>